<name>A0A0K8R367_IXORI</name>
<dbReference type="GO" id="GO:0008111">
    <property type="term" value="F:alpha-methylacyl-CoA racemase activity"/>
    <property type="evidence" value="ECO:0007669"/>
    <property type="project" value="TreeGrafter"/>
</dbReference>
<dbReference type="InterPro" id="IPR023606">
    <property type="entry name" value="CoA-Trfase_III_dom_1_sf"/>
</dbReference>
<organism evidence="3">
    <name type="scientific">Ixodes ricinus</name>
    <name type="common">Common tick</name>
    <name type="synonym">Acarus ricinus</name>
    <dbReference type="NCBI Taxonomy" id="34613"/>
    <lineage>
        <taxon>Eukaryota</taxon>
        <taxon>Metazoa</taxon>
        <taxon>Ecdysozoa</taxon>
        <taxon>Arthropoda</taxon>
        <taxon>Chelicerata</taxon>
        <taxon>Arachnida</taxon>
        <taxon>Acari</taxon>
        <taxon>Parasitiformes</taxon>
        <taxon>Ixodida</taxon>
        <taxon>Ixodoidea</taxon>
        <taxon>Ixodidae</taxon>
        <taxon>Ixodinae</taxon>
        <taxon>Ixodes</taxon>
    </lineage>
</organism>
<evidence type="ECO:0000313" key="3">
    <source>
        <dbReference type="EMBL" id="JAA65540.1"/>
    </source>
</evidence>
<dbReference type="PANTHER" id="PTHR48228:SF5">
    <property type="entry name" value="ALPHA-METHYLACYL-COA RACEMASE"/>
    <property type="match status" value="1"/>
</dbReference>
<dbReference type="GO" id="GO:0005739">
    <property type="term" value="C:mitochondrion"/>
    <property type="evidence" value="ECO:0007669"/>
    <property type="project" value="TreeGrafter"/>
</dbReference>
<feature type="region of interest" description="Disordered" evidence="2">
    <location>
        <begin position="92"/>
        <end position="115"/>
    </location>
</feature>
<dbReference type="PANTHER" id="PTHR48228">
    <property type="entry name" value="SUCCINYL-COA--D-CITRAMALATE COA-TRANSFERASE"/>
    <property type="match status" value="1"/>
</dbReference>
<evidence type="ECO:0000256" key="2">
    <source>
        <dbReference type="SAM" id="MobiDB-lite"/>
    </source>
</evidence>
<proteinExistence type="evidence at transcript level"/>
<dbReference type="EMBL" id="GADI01008268">
    <property type="protein sequence ID" value="JAA65540.1"/>
    <property type="molecule type" value="mRNA"/>
</dbReference>
<feature type="compositionally biased region" description="Basic and acidic residues" evidence="2">
    <location>
        <begin position="1"/>
        <end position="11"/>
    </location>
</feature>
<accession>A0A0K8R367</accession>
<feature type="region of interest" description="Disordered" evidence="2">
    <location>
        <begin position="1"/>
        <end position="61"/>
    </location>
</feature>
<dbReference type="GO" id="GO:0008206">
    <property type="term" value="P:bile acid metabolic process"/>
    <property type="evidence" value="ECO:0007669"/>
    <property type="project" value="TreeGrafter"/>
</dbReference>
<dbReference type="InterPro" id="IPR050509">
    <property type="entry name" value="CoA-transferase_III"/>
</dbReference>
<evidence type="ECO:0000256" key="1">
    <source>
        <dbReference type="ARBA" id="ARBA00008383"/>
    </source>
</evidence>
<dbReference type="Gene3D" id="3.40.50.10540">
    <property type="entry name" value="Crotonobetainyl-coa:carnitine coa-transferase, domain 1"/>
    <property type="match status" value="1"/>
</dbReference>
<dbReference type="InterPro" id="IPR003673">
    <property type="entry name" value="CoA-Trfase_fam_III"/>
</dbReference>
<dbReference type="SUPFAM" id="SSF89796">
    <property type="entry name" value="CoA-transferase family III (CaiB/BaiF)"/>
    <property type="match status" value="1"/>
</dbReference>
<reference evidence="3" key="1">
    <citation type="submission" date="2012-12" db="EMBL/GenBank/DDBJ databases">
        <title>Identification and characterization of a phenylalanine ammonia-lyase gene family in Isatis indigotica Fort.</title>
        <authorList>
            <person name="Liu Q."/>
            <person name="Chen J."/>
            <person name="Zhou X."/>
            <person name="Di P."/>
            <person name="Xiao Y."/>
            <person name="Xuan H."/>
            <person name="Zhang L."/>
            <person name="Chen W."/>
        </authorList>
    </citation>
    <scope>NUCLEOTIDE SEQUENCE</scope>
    <source>
        <tissue evidence="3">Salivary gland</tissue>
    </source>
</reference>
<sequence length="164" mass="18362">MSMEEPKDRKYMSVGRPTNRNLLQGNFLRGPSGWTPDTVPQWVTGRNRSGSLPKSSQARRRDEWCRIFDQKDACVVPVLDHDTAHKHSHNASREVFHECSDGPPIPRPAPRLDRTPAEPDYKEPLVGEHSVEVLKEAGLSDGEIRALLQSGAIEAPCFDPNSKL</sequence>
<protein>
    <submittedName>
        <fullName evidence="3">Putative alpha-methylacyl-coa racemase</fullName>
    </submittedName>
</protein>
<dbReference type="AlphaFoldDB" id="A0A0K8R367"/>
<feature type="compositionally biased region" description="Polar residues" evidence="2">
    <location>
        <begin position="44"/>
        <end position="56"/>
    </location>
</feature>
<dbReference type="Pfam" id="PF02515">
    <property type="entry name" value="CoA_transf_3"/>
    <property type="match status" value="1"/>
</dbReference>
<comment type="similarity">
    <text evidence="1">Belongs to the CoA-transferase III family.</text>
</comment>